<dbReference type="Proteomes" id="UP000297776">
    <property type="component" value="Unassembled WGS sequence"/>
</dbReference>
<dbReference type="InterPro" id="IPR043128">
    <property type="entry name" value="Rev_trsase/Diguanyl_cyclase"/>
</dbReference>
<comment type="caution">
    <text evidence="4">The sequence shown here is derived from an EMBL/GenBank/DDBJ whole genome shotgun (WGS) entry which is preliminary data.</text>
</comment>
<dbReference type="CDD" id="cd00130">
    <property type="entry name" value="PAS"/>
    <property type="match status" value="1"/>
</dbReference>
<dbReference type="Pfam" id="PF08448">
    <property type="entry name" value="PAS_4"/>
    <property type="match status" value="2"/>
</dbReference>
<dbReference type="InterPro" id="IPR035965">
    <property type="entry name" value="PAS-like_dom_sf"/>
</dbReference>
<dbReference type="AlphaFoldDB" id="A0A4Y8L4P7"/>
<dbReference type="PANTHER" id="PTHR44757:SF2">
    <property type="entry name" value="BIOFILM ARCHITECTURE MAINTENANCE PROTEIN MBAA"/>
    <property type="match status" value="1"/>
</dbReference>
<evidence type="ECO:0000259" key="1">
    <source>
        <dbReference type="PROSITE" id="PS50112"/>
    </source>
</evidence>
<feature type="domain" description="PAC" evidence="2">
    <location>
        <begin position="75"/>
        <end position="132"/>
    </location>
</feature>
<dbReference type="PROSITE" id="PS50113">
    <property type="entry name" value="PAC"/>
    <property type="match status" value="2"/>
</dbReference>
<dbReference type="InterPro" id="IPR001610">
    <property type="entry name" value="PAC"/>
</dbReference>
<evidence type="ECO:0000259" key="2">
    <source>
        <dbReference type="PROSITE" id="PS50113"/>
    </source>
</evidence>
<dbReference type="InterPro" id="IPR013656">
    <property type="entry name" value="PAS_4"/>
</dbReference>
<dbReference type="InterPro" id="IPR000160">
    <property type="entry name" value="GGDEF_dom"/>
</dbReference>
<evidence type="ECO:0000313" key="5">
    <source>
        <dbReference type="Proteomes" id="UP000297776"/>
    </source>
</evidence>
<dbReference type="PROSITE" id="PS50887">
    <property type="entry name" value="GGDEF"/>
    <property type="match status" value="1"/>
</dbReference>
<dbReference type="SUPFAM" id="SSF55073">
    <property type="entry name" value="Nucleotide cyclase"/>
    <property type="match status" value="1"/>
</dbReference>
<dbReference type="SMART" id="SM00267">
    <property type="entry name" value="GGDEF"/>
    <property type="match status" value="1"/>
</dbReference>
<dbReference type="SUPFAM" id="SSF55785">
    <property type="entry name" value="PYP-like sensor domain (PAS domain)"/>
    <property type="match status" value="3"/>
</dbReference>
<feature type="domain" description="PAS" evidence="1">
    <location>
        <begin position="262"/>
        <end position="332"/>
    </location>
</feature>
<sequence>MNSEQLIYRAVMQGIKEMVFIVKVENNEEFSYSFINEEAKIRSGLSEHDYGKPIRFLQQSEVTSYLYEQYKRVVMTGEDVIYKDSYLSFSGETYYSKTRLSPMFNEDGKCEYITALVHDITESTWAEKSAVESKKRALESRERFRSLFEHNLDAIMYLNLEGEVETLNRAAEDLMNGENIRGLHFKKWISDRQQSEIKNCFSVAKNGKAESFSIPIHVSDKKTVEGLSIFVPVLLNGEVSGIYWILKDITSEIDADKKFKDSEKKFRIIAENAQDLITLVDHRGLIIYTSPSYRQMLGYIEAEYEGKPFSFGVEEKYRDELDRTFMKAIKEGEPFKLQVRQLKTDETPIWTEVQGTPVFNEDNSFSYMVVISRDITLTKQYESKLRHFAYHDSLTGLPNRRMLQEEMMKEQNKQGVGFSLAILDLDHFKEINDSLGHDAGDAVIEEFAIRLKKSVRRSDLVVRLGGDEFVILLYDVQSTEVLIQVADKILDAVRSPWYIAGDELTITASIGLTVVKTDSLTPEQILKAADEALYDAKEKGKNTFSISKLD</sequence>
<feature type="domain" description="PAC" evidence="2">
    <location>
        <begin position="335"/>
        <end position="387"/>
    </location>
</feature>
<evidence type="ECO:0000313" key="4">
    <source>
        <dbReference type="EMBL" id="TFD97134.1"/>
    </source>
</evidence>
<dbReference type="CDD" id="cd01949">
    <property type="entry name" value="GGDEF"/>
    <property type="match status" value="1"/>
</dbReference>
<dbReference type="FunFam" id="3.30.70.270:FF:000001">
    <property type="entry name" value="Diguanylate cyclase domain protein"/>
    <property type="match status" value="1"/>
</dbReference>
<dbReference type="InterPro" id="IPR013767">
    <property type="entry name" value="PAS_fold"/>
</dbReference>
<reference evidence="4 5" key="1">
    <citation type="submission" date="2019-03" db="EMBL/GenBank/DDBJ databases">
        <authorList>
            <person name="Yang Y."/>
        </authorList>
    </citation>
    <scope>NUCLEOTIDE SEQUENCE [LARGE SCALE GENOMIC DNA]</scope>
    <source>
        <strain evidence="4 5">ASL-1</strain>
    </source>
</reference>
<feature type="domain" description="GGDEF" evidence="3">
    <location>
        <begin position="416"/>
        <end position="549"/>
    </location>
</feature>
<organism evidence="4 5">
    <name type="scientific">Jeotgalibacillus salarius</name>
    <dbReference type="NCBI Taxonomy" id="546023"/>
    <lineage>
        <taxon>Bacteria</taxon>
        <taxon>Bacillati</taxon>
        <taxon>Bacillota</taxon>
        <taxon>Bacilli</taxon>
        <taxon>Bacillales</taxon>
        <taxon>Caryophanaceae</taxon>
        <taxon>Jeotgalibacillus</taxon>
    </lineage>
</organism>
<dbReference type="InterPro" id="IPR029787">
    <property type="entry name" value="Nucleotide_cyclase"/>
</dbReference>
<accession>A0A4Y8L4P7</accession>
<dbReference type="RefSeq" id="WP_134383283.1">
    <property type="nucleotide sequence ID" value="NZ_SORX01000018.1"/>
</dbReference>
<dbReference type="GO" id="GO:0006355">
    <property type="term" value="P:regulation of DNA-templated transcription"/>
    <property type="evidence" value="ECO:0007669"/>
    <property type="project" value="InterPro"/>
</dbReference>
<dbReference type="SMART" id="SM00091">
    <property type="entry name" value="PAS"/>
    <property type="match status" value="2"/>
</dbReference>
<dbReference type="InterPro" id="IPR052155">
    <property type="entry name" value="Biofilm_reg_signaling"/>
</dbReference>
<dbReference type="InterPro" id="IPR000700">
    <property type="entry name" value="PAS-assoc_C"/>
</dbReference>
<name>A0A4Y8L4P7_9BACL</name>
<proteinExistence type="predicted"/>
<dbReference type="NCBIfam" id="TIGR00254">
    <property type="entry name" value="GGDEF"/>
    <property type="match status" value="1"/>
</dbReference>
<dbReference type="PROSITE" id="PS50112">
    <property type="entry name" value="PAS"/>
    <property type="match status" value="1"/>
</dbReference>
<keyword evidence="5" id="KW-1185">Reference proteome</keyword>
<dbReference type="EMBL" id="SORX01000018">
    <property type="protein sequence ID" value="TFD97134.1"/>
    <property type="molecule type" value="Genomic_DNA"/>
</dbReference>
<dbReference type="Pfam" id="PF00989">
    <property type="entry name" value="PAS"/>
    <property type="match status" value="1"/>
</dbReference>
<dbReference type="InterPro" id="IPR000014">
    <property type="entry name" value="PAS"/>
</dbReference>
<dbReference type="PANTHER" id="PTHR44757">
    <property type="entry name" value="DIGUANYLATE CYCLASE DGCP"/>
    <property type="match status" value="1"/>
</dbReference>
<gene>
    <name evidence="4" type="ORF">E2626_16715</name>
</gene>
<dbReference type="Pfam" id="PF00990">
    <property type="entry name" value="GGDEF"/>
    <property type="match status" value="1"/>
</dbReference>
<dbReference type="Gene3D" id="3.30.450.20">
    <property type="entry name" value="PAS domain"/>
    <property type="match status" value="3"/>
</dbReference>
<evidence type="ECO:0000259" key="3">
    <source>
        <dbReference type="PROSITE" id="PS50887"/>
    </source>
</evidence>
<protein>
    <submittedName>
        <fullName evidence="4">Diguanylate cyclase</fullName>
    </submittedName>
</protein>
<dbReference type="NCBIfam" id="TIGR00229">
    <property type="entry name" value="sensory_box"/>
    <property type="match status" value="2"/>
</dbReference>
<dbReference type="Gene3D" id="3.30.70.270">
    <property type="match status" value="1"/>
</dbReference>
<dbReference type="SMART" id="SM00086">
    <property type="entry name" value="PAC"/>
    <property type="match status" value="2"/>
</dbReference>
<dbReference type="OrthoDB" id="2624050at2"/>